<dbReference type="Gene3D" id="2.60.40.10">
    <property type="entry name" value="Immunoglobulins"/>
    <property type="match status" value="1"/>
</dbReference>
<evidence type="ECO:0000313" key="3">
    <source>
        <dbReference type="Proteomes" id="UP000321168"/>
    </source>
</evidence>
<dbReference type="CDD" id="cd00146">
    <property type="entry name" value="PKD"/>
    <property type="match status" value="1"/>
</dbReference>
<dbReference type="Pfam" id="PF13585">
    <property type="entry name" value="CHU_C"/>
    <property type="match status" value="1"/>
</dbReference>
<sequence length="2661" mass="294953">MNQPSFIKTQPLYPSWSTKMNKILPEAKFFFIGLLLFVVNGALAQWSFQENKGQHPDHVAFHAKIPGGDFYVENQAFTFDFHLIDSAKVDGDHGHAHIHGDPPSRKFAYKILFQNADGNDIIPYSAPLETRFNYLKGNNPENWASNVRAFPEIAYKDLYPGIDIVLRGRDNELKYDFVIAPGAHPERIKMKIDGFDGLKIIDNKIHLNHPEINIVENIPLSYQIIDGDTVQVKVNYTLSKEGLGFVVERYLPEYPLIIDPQLIFSTFSGSFSDNFGFTATYDNEGFLYGGGNVYGTQYPTTTGAYDLTFNNGDFDMAITKFDTTGTKLIYSTYIGGNDNEQPHSIVANEFGELFIMGTSGSANYPTTASAYSSVFRGGPATRTATGVSYPSGLDIVISKLSADGSQLLASTYLGGTENDGFNGRRQNSGTGSNLFPLTYNFADEFRGEIDINADGEVYIASCTFSTDFPKAGTPLQSNFTTGTGSEGIISIFNDDLSVLKYSTFIGGTGFDALHSIAIRENDVLFAGGSSSPTFAFPASAFTFQQNNGGGRSDGFFGSFDPNTGTLNFISFIGRGEYDQTYFIETDKEDFIYLFGQTEETSNYFSTGNPGYIDPAGGLFVTKFSSDGKNLLLSSTIGQGAGQPRISPTAFLIDNCQRIYISGWGSSIVSGSSKDTRFLPVTPDAFDGVSEDGEDQYLAVFAPDMASMVYATYLGDPNAQEHVDGGTSRFDKKGIVYQAVCAGCGGRSDFPTTPDAHSTTNNGRRPNGSETGCNLAVFKFDLEPPLVTADFSIPSPACQPSATFTFSNLSSPANEYKWDFGDGNTSTDKNPTHTYAEPGEYTVTLVANKPDACNISDTVKKTFPFVFGGTFEIKDTAICKGASLEIGPNLNGLEFSSYSWENNSDIGDPNELNPTVTPSTNQTYVLNGVIESCDVRYEYNVSVEQFEPNLSNDTTICGDNQSLLLQANTGNGIINSIAWSLLRDFLPVLSNDFNYNHPVTGDELLFAKWESDLCTYIDSIQIENVSISLPEDTVYCDETTLTLTLDFDAKIQSYKWSSNKNFTDQLNSNNLDRDIEVAPNETTTYFYRVITEDCILTDSVEVSPIAFAPLNDTIVCLGNLLELGFMVPDNFDFTWEDHPDIADNKDPNPQIFPTQNTTYRLTIDAGNGCILERELNVTVEDLRYDLTPDTLICDRENALILDVVAVLAQVEFTWSDKRDLSNKLNTGNNSSIAVQPDQGKYVYYIELKSTACQALDSVTVFVHEPVIQNLEDICQDSDSLELISDGLGRIDNFEWSKDRNFAVLENEDPQDSTILVKPEIETWFYIRTSTAYCQYVDSVLVRPFNYTLSPDTLLCEPSGNIVLSASGSRPNTKYFWSENLNFDPVLNGQAEGSITVPPSPETKYYYINLKNGICSDTDSVALVVHEPIEPTNIVNCYFRDSLELISDGLGFISSFQWSSASNFSDTLNQTVLDSIVKVSPRTNTTYYLRTKTDYCTYIDSVLVEPFIIEVSPDTLVCDLNTPVTFSASGNFANTNISWSDKEDFSNILNPGGNPEITVISGDQTDPYYVRLQSRGCDVIDSSRVLIHDPIDADEQVICNEIDSLELISNGYGKIQSFLFSKFRDFSDTLNDGPLDSTAIVNPPISSWYYIKTHSEFCSYIDSVFVKRLIPAPIKDTLVCDPNQPIILTADGNGVTLKFTWDTLRDFSSNPPLLPDPDDSSITVLPDASTRYYIKLAAINCNYFDSVDVYRINTGFELDTIPYCPEDGFPVTAVNDGLGNAFTWSTNRNFTDTLATDSTFLISADTAGKYYIRIETDYCEVIDSVSVSPFVLSELKDSVLCDGASILLGYDQVPFSDLVYKWDDHPDITDPTEKNPLVTPTSGTHTYWLTVSKPGLNCDVRVSQTITVSSLLDSISPSQIVCDTSLTTVLNGYSLISNNEIFTWSDKSDFSNVLNQNNESFISVKPTQSTTYYFKIENAECSAEDSVRLFIINPIEVSDTLLCNNIDSVDLTINGFGLIEEFQWAWNRNFNPLLKSSSIDSSISILPQKTSWIYFRGLTPFCEVIDSLEIRKFNNALVADTLVCDTSLPTILTATGDGPGTIFTWDTLADFSSNPPLPTIGSGESISVKPKKTTKYFVRVNTKYCTYEDSTTVFVLDNQLPDDTLIICQFGSPYTLIANTGGFANSVYWSENRNFNPILKSDSIFLVTPDTLTTYYIQINARSCQFIDSVSLSPFELPNLPDFDICPGDQVTLGPKDPSLYIHSTYRWRLDAPITPADEFNPNPVIAPDTTTIYKLFYAQKNCNTEMLQTVRVAYGGNILAYPDPYAVCDRSQPINLIANGHGSIDRWEWSENPSFTPLLNNSLQDSTVEYFLNNTSQTLYLRASSDAGCDFEETINLVDVGPDPAITAKSPFCLGDTLTLEVDPSSYSIAPQEIRWSPSQYIVDFPPVGASVLAKPLESTTITAVFTFSSGCIRQVSQKINPAPIYSYQPNIKVVDTIVFTSLPFTVINTNPSAFKTKWVPTGLDGDPFTIDQRYIADRDFKFIVLETTDGVCTRNDTLDLTHYYRDLICGPPNIFVPNAFSPNGDGENDRFRVRGRFIEKMLFRVYDRWGQMVFESRDQKISWDGTFRDEPLNPAVYVYYLEATCTGGMKYFTKGNVTLIR</sequence>
<dbReference type="PANTHER" id="PTHR35580:SF1">
    <property type="entry name" value="PHYTASE-LIKE DOMAIN-CONTAINING PROTEIN"/>
    <property type="match status" value="1"/>
</dbReference>
<dbReference type="Pfam" id="PF25778">
    <property type="entry name" value="DUF7948"/>
    <property type="match status" value="1"/>
</dbReference>
<keyword evidence="3" id="KW-1185">Reference proteome</keyword>
<dbReference type="SMART" id="SM00089">
    <property type="entry name" value="PKD"/>
    <property type="match status" value="1"/>
</dbReference>
<proteinExistence type="predicted"/>
<dbReference type="InterPro" id="IPR026341">
    <property type="entry name" value="T9SS_type_B"/>
</dbReference>
<name>A0A5C6UUV1_9FLAO</name>
<dbReference type="Proteomes" id="UP000321168">
    <property type="component" value="Unassembled WGS sequence"/>
</dbReference>
<dbReference type="OrthoDB" id="1652165at2"/>
<accession>A0A5C6UUV1</accession>
<dbReference type="InterPro" id="IPR035986">
    <property type="entry name" value="PKD_dom_sf"/>
</dbReference>
<reference evidence="2 3" key="1">
    <citation type="submission" date="2019-08" db="EMBL/GenBank/DDBJ databases">
        <title>Genome of Luteibaculum oceani JCM 18817.</title>
        <authorList>
            <person name="Bowman J.P."/>
        </authorList>
    </citation>
    <scope>NUCLEOTIDE SEQUENCE [LARGE SCALE GENOMIC DNA]</scope>
    <source>
        <strain evidence="2 3">JCM 18817</strain>
    </source>
</reference>
<dbReference type="InterPro" id="IPR022409">
    <property type="entry name" value="PKD/Chitinase_dom"/>
</dbReference>
<dbReference type="InterPro" id="IPR000601">
    <property type="entry name" value="PKD_dom"/>
</dbReference>
<dbReference type="Pfam" id="PF18911">
    <property type="entry name" value="PKD_4"/>
    <property type="match status" value="1"/>
</dbReference>
<dbReference type="SUPFAM" id="SSF49299">
    <property type="entry name" value="PKD domain"/>
    <property type="match status" value="1"/>
</dbReference>
<evidence type="ECO:0000313" key="2">
    <source>
        <dbReference type="EMBL" id="TXC77047.1"/>
    </source>
</evidence>
<feature type="domain" description="PKD" evidence="1">
    <location>
        <begin position="800"/>
        <end position="847"/>
    </location>
</feature>
<evidence type="ECO:0000259" key="1">
    <source>
        <dbReference type="PROSITE" id="PS50093"/>
    </source>
</evidence>
<dbReference type="InterPro" id="IPR057708">
    <property type="entry name" value="DUF7948"/>
</dbReference>
<dbReference type="InterPro" id="IPR052918">
    <property type="entry name" value="Motility_Chemotaxis_Reg"/>
</dbReference>
<dbReference type="NCBIfam" id="TIGR04131">
    <property type="entry name" value="Bac_Flav_CTERM"/>
    <property type="match status" value="1"/>
</dbReference>
<gene>
    <name evidence="2" type="ORF">FRX97_09280</name>
</gene>
<dbReference type="PANTHER" id="PTHR35580">
    <property type="entry name" value="CELL SURFACE GLYCOPROTEIN (S-LAYER PROTEIN)-LIKE PROTEIN"/>
    <property type="match status" value="1"/>
</dbReference>
<comment type="caution">
    <text evidence="2">The sequence shown here is derived from an EMBL/GenBank/DDBJ whole genome shotgun (WGS) entry which is preliminary data.</text>
</comment>
<protein>
    <submittedName>
        <fullName evidence="2">T9SS type B sorting domain-containing protein</fullName>
    </submittedName>
</protein>
<dbReference type="EMBL" id="VORB01000008">
    <property type="protein sequence ID" value="TXC77047.1"/>
    <property type="molecule type" value="Genomic_DNA"/>
</dbReference>
<dbReference type="PROSITE" id="PS50093">
    <property type="entry name" value="PKD"/>
    <property type="match status" value="1"/>
</dbReference>
<dbReference type="InterPro" id="IPR013783">
    <property type="entry name" value="Ig-like_fold"/>
</dbReference>
<organism evidence="2 3">
    <name type="scientific">Luteibaculum oceani</name>
    <dbReference type="NCBI Taxonomy" id="1294296"/>
    <lineage>
        <taxon>Bacteria</taxon>
        <taxon>Pseudomonadati</taxon>
        <taxon>Bacteroidota</taxon>
        <taxon>Flavobacteriia</taxon>
        <taxon>Flavobacteriales</taxon>
        <taxon>Luteibaculaceae</taxon>
        <taxon>Luteibaculum</taxon>
    </lineage>
</organism>